<dbReference type="EMBL" id="CM026433">
    <property type="protein sequence ID" value="KAG0554077.1"/>
    <property type="molecule type" value="Genomic_DNA"/>
</dbReference>
<reference evidence="1" key="1">
    <citation type="submission" date="2020-06" db="EMBL/GenBank/DDBJ databases">
        <title>WGS assembly of Ceratodon purpureus strain R40.</title>
        <authorList>
            <person name="Carey S.B."/>
            <person name="Jenkins J."/>
            <person name="Shu S."/>
            <person name="Lovell J.T."/>
            <person name="Sreedasyam A."/>
            <person name="Maumus F."/>
            <person name="Tiley G.P."/>
            <person name="Fernandez-Pozo N."/>
            <person name="Barry K."/>
            <person name="Chen C."/>
            <person name="Wang M."/>
            <person name="Lipzen A."/>
            <person name="Daum C."/>
            <person name="Saski C.A."/>
            <person name="Payton A.C."/>
            <person name="Mcbreen J.C."/>
            <person name="Conrad R.E."/>
            <person name="Kollar L.M."/>
            <person name="Olsson S."/>
            <person name="Huttunen S."/>
            <person name="Landis J.B."/>
            <person name="Wickett N.J."/>
            <person name="Johnson M.G."/>
            <person name="Rensing S.A."/>
            <person name="Grimwood J."/>
            <person name="Schmutz J."/>
            <person name="Mcdaniel S.F."/>
        </authorList>
    </citation>
    <scope>NUCLEOTIDE SEQUENCE</scope>
    <source>
        <strain evidence="1">R40</strain>
    </source>
</reference>
<name>A0A8T0G6G9_CERPU</name>
<keyword evidence="2" id="KW-1185">Reference proteome</keyword>
<evidence type="ECO:0000313" key="2">
    <source>
        <dbReference type="Proteomes" id="UP000822688"/>
    </source>
</evidence>
<evidence type="ECO:0000313" key="1">
    <source>
        <dbReference type="EMBL" id="KAG0554077.1"/>
    </source>
</evidence>
<proteinExistence type="predicted"/>
<gene>
    <name evidence="1" type="ORF">KC19_12G060500</name>
</gene>
<accession>A0A8T0G6G9</accession>
<organism evidence="1 2">
    <name type="scientific">Ceratodon purpureus</name>
    <name type="common">Fire moss</name>
    <name type="synonym">Dicranum purpureum</name>
    <dbReference type="NCBI Taxonomy" id="3225"/>
    <lineage>
        <taxon>Eukaryota</taxon>
        <taxon>Viridiplantae</taxon>
        <taxon>Streptophyta</taxon>
        <taxon>Embryophyta</taxon>
        <taxon>Bryophyta</taxon>
        <taxon>Bryophytina</taxon>
        <taxon>Bryopsida</taxon>
        <taxon>Dicranidae</taxon>
        <taxon>Pseudoditrichales</taxon>
        <taxon>Ditrichaceae</taxon>
        <taxon>Ceratodon</taxon>
    </lineage>
</organism>
<sequence>MRLNIRITQNPTILTLSTKNYLNHLKASNPENSSGDYNHLFRHRKLHHLTDSPPQSTTKLKTSMTHLYNAMWSTCNSSISILATSRHQLHMNMLNFVSK</sequence>
<comment type="caution">
    <text evidence="1">The sequence shown here is derived from an EMBL/GenBank/DDBJ whole genome shotgun (WGS) entry which is preliminary data.</text>
</comment>
<protein>
    <submittedName>
        <fullName evidence="1">Uncharacterized protein</fullName>
    </submittedName>
</protein>
<dbReference type="AlphaFoldDB" id="A0A8T0G6G9"/>
<dbReference type="Proteomes" id="UP000822688">
    <property type="component" value="Chromosome 12"/>
</dbReference>